<dbReference type="EMBL" id="CP032416">
    <property type="protein sequence ID" value="AYD39987.1"/>
    <property type="molecule type" value="Genomic_DNA"/>
</dbReference>
<sequence>MILKKNFTKISLFFLACASIILFTFTLFNYKNTNSNYNRIEFNGTPQKSQQNNAKFNKSRNQKPDQNKQNNFNGLSNTPKNNSMVNNKNHQNNFNHQQNNFSKGTSGKYNIMIAVYSIAFIILSILLYYFFKHKNNKIIYPDEKFIIISLLCIGLFLRLFLSIVTKSHNDLNLFGNWANAAANNLFQIYSSSKSVDYPPLYMYILYLIGKITSIPGTSSSFNLLLKLPSVIADIITSIIIYKLCKKYISPKTALLISAFYIFNPAIFIDSAVWGQVDSFFTLLIVLSIFTISEEKLILSSILFSAAILMKPQGIIFLPVLFFELVRRKDIKIFLKAALAAIITAIIIVLPFSITNGFTWIFKLYTNTVGEYPYASVNGFNFFSLIGKNFVKDTNTVFGLSYHIIGLIFIVLTTLFTWYIYIKADDKKIAPAAALLQISGVFTFSTSMHERYLFSAVALCILTYIYIKDKRFLLLSLGFTITVYTNIHYILVYSNISSFNTMLTVISLLNVLLFIYLAKTLLDIAVKKKTYL</sequence>
<feature type="transmembrane region" description="Helical" evidence="10">
    <location>
        <begin position="471"/>
        <end position="491"/>
    </location>
</feature>
<feature type="transmembrane region" description="Helical" evidence="10">
    <location>
        <begin position="143"/>
        <end position="164"/>
    </location>
</feature>
<keyword evidence="4" id="KW-0808">Transferase</keyword>
<dbReference type="PANTHER" id="PTHR33908:SF11">
    <property type="entry name" value="MEMBRANE PROTEIN"/>
    <property type="match status" value="1"/>
</dbReference>
<evidence type="ECO:0000313" key="11">
    <source>
        <dbReference type="EMBL" id="AYD39987.1"/>
    </source>
</evidence>
<evidence type="ECO:0000256" key="9">
    <source>
        <dbReference type="SAM" id="MobiDB-lite"/>
    </source>
</evidence>
<keyword evidence="2" id="KW-1003">Cell membrane</keyword>
<keyword evidence="5 10" id="KW-0812">Transmembrane</keyword>
<feature type="transmembrane region" description="Helical" evidence="10">
    <location>
        <begin position="12"/>
        <end position="30"/>
    </location>
</feature>
<feature type="compositionally biased region" description="Polar residues" evidence="9">
    <location>
        <begin position="41"/>
        <end position="56"/>
    </location>
</feature>
<evidence type="ECO:0000256" key="10">
    <source>
        <dbReference type="SAM" id="Phobius"/>
    </source>
</evidence>
<evidence type="ECO:0000313" key="12">
    <source>
        <dbReference type="Proteomes" id="UP000266301"/>
    </source>
</evidence>
<feature type="transmembrane region" description="Helical" evidence="10">
    <location>
        <begin position="296"/>
        <end position="320"/>
    </location>
</feature>
<evidence type="ECO:0000256" key="4">
    <source>
        <dbReference type="ARBA" id="ARBA00022679"/>
    </source>
</evidence>
<dbReference type="InterPro" id="IPR018584">
    <property type="entry name" value="GT87"/>
</dbReference>
<dbReference type="GO" id="GO:0016758">
    <property type="term" value="F:hexosyltransferase activity"/>
    <property type="evidence" value="ECO:0007669"/>
    <property type="project" value="InterPro"/>
</dbReference>
<dbReference type="GO" id="GO:0016763">
    <property type="term" value="F:pentosyltransferase activity"/>
    <property type="evidence" value="ECO:0007669"/>
    <property type="project" value="TreeGrafter"/>
</dbReference>
<evidence type="ECO:0000256" key="6">
    <source>
        <dbReference type="ARBA" id="ARBA00022989"/>
    </source>
</evidence>
<keyword evidence="12" id="KW-1185">Reference proteome</keyword>
<feature type="region of interest" description="Disordered" evidence="9">
    <location>
        <begin position="41"/>
        <end position="99"/>
    </location>
</feature>
<evidence type="ECO:0000256" key="7">
    <source>
        <dbReference type="ARBA" id="ARBA00023136"/>
    </source>
</evidence>
<keyword evidence="3" id="KW-0328">Glycosyltransferase</keyword>
<gene>
    <name evidence="11" type="ORF">D4Z93_05440</name>
</gene>
<dbReference type="InterPro" id="IPR050297">
    <property type="entry name" value="LipidA_mod_glycosyltrf_83"/>
</dbReference>
<dbReference type="KEGG" id="cfer:D4Z93_05440"/>
<dbReference type="GO" id="GO:0009103">
    <property type="term" value="P:lipopolysaccharide biosynthetic process"/>
    <property type="evidence" value="ECO:0007669"/>
    <property type="project" value="UniProtKB-ARBA"/>
</dbReference>
<proteinExistence type="inferred from homology"/>
<keyword evidence="7 10" id="KW-0472">Membrane</keyword>
<dbReference type="PANTHER" id="PTHR33908">
    <property type="entry name" value="MANNOSYLTRANSFERASE YKCB-RELATED"/>
    <property type="match status" value="1"/>
</dbReference>
<protein>
    <submittedName>
        <fullName evidence="11">DUF2029 domain-containing protein</fullName>
    </submittedName>
</protein>
<feature type="compositionally biased region" description="Low complexity" evidence="9">
    <location>
        <begin position="86"/>
        <end position="99"/>
    </location>
</feature>
<keyword evidence="6 10" id="KW-1133">Transmembrane helix</keyword>
<evidence type="ECO:0000256" key="1">
    <source>
        <dbReference type="ARBA" id="ARBA00004651"/>
    </source>
</evidence>
<evidence type="ECO:0000256" key="3">
    <source>
        <dbReference type="ARBA" id="ARBA00022676"/>
    </source>
</evidence>
<dbReference type="AlphaFoldDB" id="A0A386H2Q1"/>
<feature type="transmembrane region" description="Helical" evidence="10">
    <location>
        <begin position="399"/>
        <end position="421"/>
    </location>
</feature>
<organism evidence="11 12">
    <name type="scientific">Clostridium fermenticellae</name>
    <dbReference type="NCBI Taxonomy" id="2068654"/>
    <lineage>
        <taxon>Bacteria</taxon>
        <taxon>Bacillati</taxon>
        <taxon>Bacillota</taxon>
        <taxon>Clostridia</taxon>
        <taxon>Eubacteriales</taxon>
        <taxon>Clostridiaceae</taxon>
        <taxon>Clostridium</taxon>
    </lineage>
</organism>
<feature type="transmembrane region" description="Helical" evidence="10">
    <location>
        <begin position="450"/>
        <end position="466"/>
    </location>
</feature>
<feature type="transmembrane region" description="Helical" evidence="10">
    <location>
        <begin position="428"/>
        <end position="444"/>
    </location>
</feature>
<reference evidence="11 12" key="1">
    <citation type="journal article" date="2019" name="Int. J. Syst. Evol. Microbiol.">
        <title>Clostridium fermenticellae sp. nov., isolated from the mud in a fermentation cellar for the production of the Chinese liquor, baijiu.</title>
        <authorList>
            <person name="Xu P.X."/>
            <person name="Chai L.J."/>
            <person name="Qiu T."/>
            <person name="Zhang X.J."/>
            <person name="Lu Z.M."/>
            <person name="Xiao C."/>
            <person name="Wang S.T."/>
            <person name="Shen C.H."/>
            <person name="Shi J.S."/>
            <person name="Xu Z.H."/>
        </authorList>
    </citation>
    <scope>NUCLEOTIDE SEQUENCE [LARGE SCALE GENOMIC DNA]</scope>
    <source>
        <strain evidence="11 12">JN500901</strain>
    </source>
</reference>
<evidence type="ECO:0000256" key="5">
    <source>
        <dbReference type="ARBA" id="ARBA00022692"/>
    </source>
</evidence>
<feature type="transmembrane region" description="Helical" evidence="10">
    <location>
        <begin position="332"/>
        <end position="353"/>
    </location>
</feature>
<dbReference type="RefSeq" id="WP_119971071.1">
    <property type="nucleotide sequence ID" value="NZ_CP032416.1"/>
</dbReference>
<evidence type="ECO:0000256" key="8">
    <source>
        <dbReference type="ARBA" id="ARBA00024033"/>
    </source>
</evidence>
<dbReference type="GO" id="GO:0005886">
    <property type="term" value="C:plasma membrane"/>
    <property type="evidence" value="ECO:0007669"/>
    <property type="project" value="UniProtKB-SubCell"/>
</dbReference>
<dbReference type="Pfam" id="PF09594">
    <property type="entry name" value="GT87"/>
    <property type="match status" value="1"/>
</dbReference>
<accession>A0A386H2Q1</accession>
<feature type="transmembrane region" description="Helical" evidence="10">
    <location>
        <begin position="253"/>
        <end position="276"/>
    </location>
</feature>
<dbReference type="OrthoDB" id="9776737at2"/>
<comment type="subcellular location">
    <subcellularLocation>
        <location evidence="1">Cell membrane</location>
        <topology evidence="1">Multi-pass membrane protein</topology>
    </subcellularLocation>
</comment>
<dbReference type="Proteomes" id="UP000266301">
    <property type="component" value="Chromosome"/>
</dbReference>
<feature type="transmembrane region" description="Helical" evidence="10">
    <location>
        <begin position="497"/>
        <end position="517"/>
    </location>
</feature>
<evidence type="ECO:0000256" key="2">
    <source>
        <dbReference type="ARBA" id="ARBA00022475"/>
    </source>
</evidence>
<feature type="transmembrane region" description="Helical" evidence="10">
    <location>
        <begin position="109"/>
        <end position="131"/>
    </location>
</feature>
<comment type="similarity">
    <text evidence="8">Belongs to the glycosyltransferase 87 family.</text>
</comment>
<feature type="compositionally biased region" description="Polar residues" evidence="9">
    <location>
        <begin position="67"/>
        <end position="85"/>
    </location>
</feature>
<name>A0A386H2Q1_9CLOT</name>